<dbReference type="EMBL" id="CP158375">
    <property type="protein sequence ID" value="XDO96677.1"/>
    <property type="molecule type" value="Genomic_DNA"/>
</dbReference>
<evidence type="ECO:0008006" key="3">
    <source>
        <dbReference type="Google" id="ProtNLM"/>
    </source>
</evidence>
<organism evidence="2">
    <name type="scientific">Caulobacter sp. 73W</name>
    <dbReference type="NCBI Taxonomy" id="3161137"/>
    <lineage>
        <taxon>Bacteria</taxon>
        <taxon>Pseudomonadati</taxon>
        <taxon>Pseudomonadota</taxon>
        <taxon>Alphaproteobacteria</taxon>
        <taxon>Caulobacterales</taxon>
        <taxon>Caulobacteraceae</taxon>
        <taxon>Caulobacter</taxon>
    </lineage>
</organism>
<feature type="signal peptide" evidence="1">
    <location>
        <begin position="1"/>
        <end position="27"/>
    </location>
</feature>
<sequence>MTSMTKRGWLAGAASIAGLVAASGALAQSRPSTGGPFITRHTGTFNGKKLSYTATVGETILRDAAGVATARFVSTSYVRDKADPARPVVFAFNGGPSSSSQTLHMMALGPKRPPVAQDPRAPEPAPSLIDNTFSILDTADIVMVDPAETGFSRVLPGGKREYFYSVEGDSQSVSDFLTAWCKANGREASPKFVLGESYGTLRAAFMAGQLAKTLPLDGVFIFGQAVNMIETSQRAKNAISYATNITALAAIAAYHGKAERSDRPMNVIIDEAYAFGMGEYLWALIRGNDLPAAERQAMAKKLQAMTGVTAEYYLANDLVITKMAFQRELLKDEGLMVGMYDARYVGPLPKPGERLPDPSFKPIGAIGPMMLEHYAKNLGVTWPASDYRSSAPQTGGWTWAPTLGPGGPFFDFDYQSEISKAFAANPRFRLMVGTGIFDLTTTVGPARYLITQSDYPRDRVVQRQYEGGHMAYTNEPTLKAFTDDIRTFVTGGRF</sequence>
<dbReference type="PROSITE" id="PS51318">
    <property type="entry name" value="TAT"/>
    <property type="match status" value="1"/>
</dbReference>
<dbReference type="InterPro" id="IPR029058">
    <property type="entry name" value="AB_hydrolase_fold"/>
</dbReference>
<evidence type="ECO:0000313" key="2">
    <source>
        <dbReference type="EMBL" id="XDO96677.1"/>
    </source>
</evidence>
<dbReference type="GO" id="GO:0004185">
    <property type="term" value="F:serine-type carboxypeptidase activity"/>
    <property type="evidence" value="ECO:0007669"/>
    <property type="project" value="InterPro"/>
</dbReference>
<dbReference type="InterPro" id="IPR001563">
    <property type="entry name" value="Peptidase_S10"/>
</dbReference>
<dbReference type="Pfam" id="PF00450">
    <property type="entry name" value="Peptidase_S10"/>
    <property type="match status" value="1"/>
</dbReference>
<name>A0AB39KS35_9CAUL</name>
<dbReference type="SUPFAM" id="SSF53474">
    <property type="entry name" value="alpha/beta-Hydrolases"/>
    <property type="match status" value="1"/>
</dbReference>
<dbReference type="InterPro" id="IPR006311">
    <property type="entry name" value="TAT_signal"/>
</dbReference>
<dbReference type="AlphaFoldDB" id="A0AB39KS35"/>
<protein>
    <recommendedName>
        <fullName evidence="3">Peptidase S10</fullName>
    </recommendedName>
</protein>
<accession>A0AB39KS35</accession>
<keyword evidence="1" id="KW-0732">Signal</keyword>
<gene>
    <name evidence="2" type="ORF">ABOZ73_18215</name>
</gene>
<proteinExistence type="predicted"/>
<dbReference type="Gene3D" id="3.40.50.1820">
    <property type="entry name" value="alpha/beta hydrolase"/>
    <property type="match status" value="1"/>
</dbReference>
<feature type="chain" id="PRO_5044304743" description="Peptidase S10" evidence="1">
    <location>
        <begin position="28"/>
        <end position="494"/>
    </location>
</feature>
<evidence type="ECO:0000256" key="1">
    <source>
        <dbReference type="SAM" id="SignalP"/>
    </source>
</evidence>
<dbReference type="RefSeq" id="WP_369059517.1">
    <property type="nucleotide sequence ID" value="NZ_CP158375.1"/>
</dbReference>
<reference evidence="2" key="1">
    <citation type="submission" date="2024-06" db="EMBL/GenBank/DDBJ databases">
        <title>Caulobacter inopinatus, sp. nov.</title>
        <authorList>
            <person name="Donachie S.P."/>
        </authorList>
    </citation>
    <scope>NUCLEOTIDE SEQUENCE</scope>
    <source>
        <strain evidence="2">73W</strain>
    </source>
</reference>
<dbReference type="GO" id="GO:0006508">
    <property type="term" value="P:proteolysis"/>
    <property type="evidence" value="ECO:0007669"/>
    <property type="project" value="InterPro"/>
</dbReference>